<name>A0ABW9K4F8_9FLAO</name>
<dbReference type="Proteomes" id="UP001634154">
    <property type="component" value="Unassembled WGS sequence"/>
</dbReference>
<dbReference type="Pfam" id="PF13583">
    <property type="entry name" value="Reprolysin_4"/>
    <property type="match status" value="1"/>
</dbReference>
<dbReference type="InterPro" id="IPR013783">
    <property type="entry name" value="Ig-like_fold"/>
</dbReference>
<reference evidence="3 4" key="1">
    <citation type="submission" date="2024-12" db="EMBL/GenBank/DDBJ databases">
        <title>Draft genome sequence of Chryseobacterium kwangjuense AG447.</title>
        <authorList>
            <person name="Cheptsov V.S."/>
            <person name="Belov A."/>
            <person name="Zavarzina A.G."/>
        </authorList>
    </citation>
    <scope>NUCLEOTIDE SEQUENCE [LARGE SCALE GENOMIC DNA]</scope>
    <source>
        <strain evidence="3 4">AG447</strain>
    </source>
</reference>
<evidence type="ECO:0000256" key="1">
    <source>
        <dbReference type="ARBA" id="ARBA00022729"/>
    </source>
</evidence>
<dbReference type="InterPro" id="IPR026444">
    <property type="entry name" value="Secre_tail"/>
</dbReference>
<gene>
    <name evidence="3" type="ORF">ACKW6Q_08660</name>
</gene>
<keyword evidence="4" id="KW-1185">Reference proteome</keyword>
<dbReference type="Gene3D" id="2.60.40.10">
    <property type="entry name" value="Immunoglobulins"/>
    <property type="match status" value="1"/>
</dbReference>
<dbReference type="NCBIfam" id="TIGR04183">
    <property type="entry name" value="Por_Secre_tail"/>
    <property type="match status" value="1"/>
</dbReference>
<proteinExistence type="predicted"/>
<protein>
    <submittedName>
        <fullName evidence="3">Reprolysin-like metallopeptidase</fullName>
    </submittedName>
</protein>
<evidence type="ECO:0000313" key="4">
    <source>
        <dbReference type="Proteomes" id="UP001634154"/>
    </source>
</evidence>
<organism evidence="3 4">
    <name type="scientific">Chryseobacterium kwangjuense</name>
    <dbReference type="NCBI Taxonomy" id="267125"/>
    <lineage>
        <taxon>Bacteria</taxon>
        <taxon>Pseudomonadati</taxon>
        <taxon>Bacteroidota</taxon>
        <taxon>Flavobacteriia</taxon>
        <taxon>Flavobacteriales</taxon>
        <taxon>Weeksellaceae</taxon>
        <taxon>Chryseobacterium group</taxon>
        <taxon>Chryseobacterium</taxon>
    </lineage>
</organism>
<evidence type="ECO:0000259" key="2">
    <source>
        <dbReference type="PROSITE" id="PS50215"/>
    </source>
</evidence>
<dbReference type="Gene3D" id="3.40.390.10">
    <property type="entry name" value="Collagenase (Catalytic Domain)"/>
    <property type="match status" value="1"/>
</dbReference>
<dbReference type="RefSeq" id="WP_409356416.1">
    <property type="nucleotide sequence ID" value="NZ_JBJXVJ010000002.1"/>
</dbReference>
<comment type="caution">
    <text evidence="3">The sequence shown here is derived from an EMBL/GenBank/DDBJ whole genome shotgun (WGS) entry which is preliminary data.</text>
</comment>
<dbReference type="PROSITE" id="PS50215">
    <property type="entry name" value="ADAM_MEPRO"/>
    <property type="match status" value="1"/>
</dbReference>
<dbReference type="InterPro" id="IPR024079">
    <property type="entry name" value="MetalloPept_cat_dom_sf"/>
</dbReference>
<feature type="domain" description="Peptidase M12B" evidence="2">
    <location>
        <begin position="179"/>
        <end position="377"/>
    </location>
</feature>
<sequence>MNYKLTFVLLIVFNCFWGQNLTKDESLPGSVFRFDFQRFENQFKEIRLKKEKISKMYISLPNENGRSTRFILNENSLTDQRLGSVLTFDGVSDDKTASLKLSVFKDHFNAIIKNNTGYFFVEPYKTAPGEYRIYSAFSNFEERFVCGVEENDVLKELAEVKQSLASKSVINFPFGNQIRKFRLAVATTGEFTQAFSGNTDDALAELVNMVNLINKIYESEVSMTFSLIAETTNKTLIFTDPATDPFTVNASFASAANSQTGFNTLNTNTTLVYNKYDIGHTFNIMSSGGAQGQAGPQPCNNSSKARAWSQWALTMPKGTVAGLIAHEMGHQFSAGHTYNAVGGSAGSPTFCTSGWSSGAAIEPGAGSTIMSYANNCTTPDNQTNSGNNNLNYFNARSLDQILNYLQSPANCFTLVASTNLAPTANAGVDVTIPKNTPFKLKGIGSDPNDTSLSYTWEQADIASANDKGAFGSTITGAGGYTAVNSTTAPLFRSEQSVSTTERYFPKMQFVLNNQNNPPTNDAEALPLVARTMKFRFTVRDNNTINGGLDSDEIIVTVNNTGPLAVTYPNATGVSLASNINTTITWDVNNTNTVKSNVDILLSIDGGITFPYTLASNVLNNGSSNVTIPYIPATDKARIKVVGIINPYAEFFDVSDNNFAITSDCNAYTSYITPKTAVTAIAGSPSTNLNMSAPDAADASYTSKTIVYNVGTSNNGIIVYSNSAMTAPYSVSSSSVTNTFKFRVTESGSYVFSKSSGFLITSIHSGSPASTANFLTSNAYYNGTNYTSTGSAKAVVLNEGVDYYFVISNFSSPANANSYTITATGPGSLYETSAPPAGYSYTFAAINNSTGKIQAVSPTANFTSLPAGTYTVEGISYISTANVSNFVGKSISELIALNICLSESKNSRVLNLTASLNVTDNSLTRNGIEVVPNPVRDILSVITDKEINQYEIYDMSGRNITGRQKYSGSISFREYSAGSYILRLFDKQGLIHQETVIKNNKN</sequence>
<evidence type="ECO:0000313" key="3">
    <source>
        <dbReference type="EMBL" id="MFN1217043.1"/>
    </source>
</evidence>
<accession>A0ABW9K4F8</accession>
<keyword evidence="1" id="KW-0732">Signal</keyword>
<dbReference type="EMBL" id="JBJXVJ010000002">
    <property type="protein sequence ID" value="MFN1217043.1"/>
    <property type="molecule type" value="Genomic_DNA"/>
</dbReference>
<dbReference type="InterPro" id="IPR001590">
    <property type="entry name" value="Peptidase_M12B"/>
</dbReference>
<dbReference type="SUPFAM" id="SSF55486">
    <property type="entry name" value="Metalloproteases ('zincins'), catalytic domain"/>
    <property type="match status" value="1"/>
</dbReference>